<dbReference type="Gene3D" id="4.10.51.10">
    <property type="entry name" value="Cytochrome C Oxidase, chain K"/>
    <property type="match status" value="1"/>
</dbReference>
<dbReference type="GO" id="GO:0045277">
    <property type="term" value="C:respiratory chain complex IV"/>
    <property type="evidence" value="ECO:0007669"/>
    <property type="project" value="TreeGrafter"/>
</dbReference>
<proteinExistence type="inferred from homology"/>
<dbReference type="GO" id="GO:0005743">
    <property type="term" value="C:mitochondrial inner membrane"/>
    <property type="evidence" value="ECO:0007669"/>
    <property type="project" value="UniProtKB-SubCell"/>
</dbReference>
<dbReference type="InterPro" id="IPR008433">
    <property type="entry name" value="Cyt_c_oxidase_suVIIB"/>
</dbReference>
<dbReference type="PANTHER" id="PTHR16716:SF0">
    <property type="entry name" value="CYTOCHROME C OXIDASE SUBUNIT 7B, MITOCHONDRIAL"/>
    <property type="match status" value="1"/>
</dbReference>
<evidence type="ECO:0000256" key="2">
    <source>
        <dbReference type="ARBA" id="ARBA00004673"/>
    </source>
</evidence>
<dbReference type="AlphaFoldDB" id="A0A8C7EKD3"/>
<name>A0A8C7EKD3_NEOVI</name>
<reference evidence="12" key="2">
    <citation type="submission" date="2025-09" db="UniProtKB">
        <authorList>
            <consortium name="Ensembl"/>
        </authorList>
    </citation>
    <scope>IDENTIFICATION</scope>
</reference>
<evidence type="ECO:0000313" key="12">
    <source>
        <dbReference type="Ensembl" id="ENSNVIP00000004923.1"/>
    </source>
</evidence>
<evidence type="ECO:0000256" key="5">
    <source>
        <dbReference type="ARBA" id="ARBA00022792"/>
    </source>
</evidence>
<dbReference type="SUPFAM" id="SSF81423">
    <property type="entry name" value="Mitochondrial cytochrome c oxidase subunit VIIb"/>
    <property type="match status" value="1"/>
</dbReference>
<evidence type="ECO:0000256" key="6">
    <source>
        <dbReference type="ARBA" id="ARBA00022946"/>
    </source>
</evidence>
<dbReference type="InterPro" id="IPR023272">
    <property type="entry name" value="Cyt_c_oxidase_suVIIB_dom_sf"/>
</dbReference>
<accession>A0A8C7EKD3</accession>
<evidence type="ECO:0000256" key="10">
    <source>
        <dbReference type="ARBA" id="ARBA00040623"/>
    </source>
</evidence>
<keyword evidence="8" id="KW-0496">Mitochondrion</keyword>
<sequence>MFPVARTTLTVQSIPQKLARQSHQKRTPDFHDKYGNTVLASGATFCIAVWACTATQIGIAWTLSPVGRVAPKEWRNQ</sequence>
<dbReference type="PANTHER" id="PTHR16716">
    <property type="entry name" value="CYTOCHROME C OXIDASE SUBUNIT 7B, MITOCHONDRIAL"/>
    <property type="match status" value="1"/>
</dbReference>
<dbReference type="GO" id="GO:0006123">
    <property type="term" value="P:mitochondrial electron transport, cytochrome c to oxygen"/>
    <property type="evidence" value="ECO:0007669"/>
    <property type="project" value="InterPro"/>
</dbReference>
<evidence type="ECO:0000256" key="1">
    <source>
        <dbReference type="ARBA" id="ARBA00004434"/>
    </source>
</evidence>
<comment type="similarity">
    <text evidence="3">Belongs to the cytochrome c oxidase VIIb family.</text>
</comment>
<evidence type="ECO:0000256" key="11">
    <source>
        <dbReference type="ARBA" id="ARBA00041642"/>
    </source>
</evidence>
<keyword evidence="6" id="KW-0809">Transit peptide</keyword>
<protein>
    <recommendedName>
        <fullName evidence="10">Cytochrome c oxidase subunit 7B, mitochondrial</fullName>
    </recommendedName>
    <alternativeName>
        <fullName evidence="11">Cytochrome c oxidase polypeptide VIIb</fullName>
    </alternativeName>
</protein>
<evidence type="ECO:0000313" key="13">
    <source>
        <dbReference type="Proteomes" id="UP000694425"/>
    </source>
</evidence>
<dbReference type="GeneTree" id="ENSGT00390000012178"/>
<evidence type="ECO:0000256" key="4">
    <source>
        <dbReference type="ARBA" id="ARBA00022692"/>
    </source>
</evidence>
<reference evidence="12" key="1">
    <citation type="submission" date="2025-08" db="UniProtKB">
        <authorList>
            <consortium name="Ensembl"/>
        </authorList>
    </citation>
    <scope>IDENTIFICATION</scope>
</reference>
<organism evidence="12 13">
    <name type="scientific">Neovison vison</name>
    <name type="common">American mink</name>
    <name type="synonym">Mustela vison</name>
    <dbReference type="NCBI Taxonomy" id="452646"/>
    <lineage>
        <taxon>Eukaryota</taxon>
        <taxon>Metazoa</taxon>
        <taxon>Chordata</taxon>
        <taxon>Craniata</taxon>
        <taxon>Vertebrata</taxon>
        <taxon>Euteleostomi</taxon>
        <taxon>Mammalia</taxon>
        <taxon>Eutheria</taxon>
        <taxon>Laurasiatheria</taxon>
        <taxon>Carnivora</taxon>
        <taxon>Caniformia</taxon>
        <taxon>Musteloidea</taxon>
        <taxon>Mustelidae</taxon>
        <taxon>Mustelinae</taxon>
        <taxon>Neogale</taxon>
    </lineage>
</organism>
<comment type="subcellular location">
    <subcellularLocation>
        <location evidence="1">Mitochondrion inner membrane</location>
        <topology evidence="1">Single-pass membrane protein</topology>
    </subcellularLocation>
</comment>
<keyword evidence="7" id="KW-1133">Transmembrane helix</keyword>
<keyword evidence="9" id="KW-0472">Membrane</keyword>
<dbReference type="Ensembl" id="ENSNVIT00000005814.1">
    <property type="protein sequence ID" value="ENSNVIP00000004923.1"/>
    <property type="gene ID" value="ENSNVIG00000003981.1"/>
</dbReference>
<dbReference type="Proteomes" id="UP000694425">
    <property type="component" value="Unplaced"/>
</dbReference>
<dbReference type="UniPathway" id="UPA00705"/>
<keyword evidence="5" id="KW-0999">Mitochondrion inner membrane</keyword>
<dbReference type="Pfam" id="PF05392">
    <property type="entry name" value="COX7B"/>
    <property type="match status" value="1"/>
</dbReference>
<keyword evidence="13" id="KW-1185">Reference proteome</keyword>
<evidence type="ECO:0000256" key="8">
    <source>
        <dbReference type="ARBA" id="ARBA00023128"/>
    </source>
</evidence>
<dbReference type="FunFam" id="4.10.51.10:FF:000001">
    <property type="entry name" value="Cytochrome c oxidase subunit 7B, mitochondrial"/>
    <property type="match status" value="1"/>
</dbReference>
<keyword evidence="4" id="KW-0812">Transmembrane</keyword>
<evidence type="ECO:0000256" key="9">
    <source>
        <dbReference type="ARBA" id="ARBA00023136"/>
    </source>
</evidence>
<comment type="pathway">
    <text evidence="2">Energy metabolism; oxidative phosphorylation.</text>
</comment>
<evidence type="ECO:0000256" key="7">
    <source>
        <dbReference type="ARBA" id="ARBA00022989"/>
    </source>
</evidence>
<evidence type="ECO:0000256" key="3">
    <source>
        <dbReference type="ARBA" id="ARBA00007351"/>
    </source>
</evidence>